<dbReference type="InterPro" id="IPR046624">
    <property type="entry name" value="CSS2_C"/>
</dbReference>
<reference evidence="3" key="2">
    <citation type="submission" date="2020-01" db="EMBL/GenBank/DDBJ databases">
        <title>Population-level Yeast Reference Genomes.</title>
        <authorList>
            <person name="Yue J.-X."/>
        </authorList>
    </citation>
    <scope>NUCLEOTIDE SEQUENCE</scope>
    <source>
        <strain evidence="3">CBS432</strain>
    </source>
</reference>
<dbReference type="KEGG" id="spao:SPAR_F00800"/>
<proteinExistence type="predicted"/>
<protein>
    <submittedName>
        <fullName evidence="3">Css2p</fullName>
    </submittedName>
</protein>
<feature type="chain" id="PRO_5034167904" evidence="1">
    <location>
        <begin position="20"/>
        <end position="244"/>
    </location>
</feature>
<accession>A0A8B8UQR1</accession>
<feature type="signal peptide" evidence="1">
    <location>
        <begin position="1"/>
        <end position="19"/>
    </location>
</feature>
<evidence type="ECO:0000313" key="3">
    <source>
        <dbReference type="RefSeq" id="XP_033766084.1"/>
    </source>
</evidence>
<dbReference type="RefSeq" id="XP_033766084.1">
    <property type="nucleotide sequence ID" value="XM_033910193.1"/>
</dbReference>
<dbReference type="Pfam" id="PF20521">
    <property type="entry name" value="DUF6736"/>
    <property type="match status" value="1"/>
</dbReference>
<sequence>MWSYFRFLLFFVGLMTCYTHELSATVNVSTNGIAVQVKGATLNSRAYYENSTDLIAREDQSDWLTDFTALSLTNTTGMDTDPDSTFIKGEDLQECIDMSECSWIAQRNNSRPCWHWEIPASFLKAVYDIFMMTNMGNCAVVAGNVGSFYYKYYPIEPNCNSTIHKKTITDAIQQVLKQSKDGYLRNAYFFRVNRDGLKQGDILFGTTVSIWFTVPKGDQYRGFIDIGCSRLQSPCSSSSQEEST</sequence>
<reference evidence="3" key="1">
    <citation type="journal article" date="2017" name="Nat. Genet.">
        <title>Contrasting evolutionary genome dynamics between domesticated and wild yeasts.</title>
        <authorList>
            <person name="Yue J.X."/>
            <person name="Li J."/>
            <person name="Aigrain L."/>
            <person name="Hallin J."/>
            <person name="Persson K."/>
            <person name="Oliver K."/>
            <person name="Bergstrom A."/>
            <person name="Coupland P."/>
            <person name="Warringer J."/>
            <person name="Lagomarsino M.C."/>
            <person name="Fischer G."/>
            <person name="Durbin R."/>
            <person name="Liti G."/>
        </authorList>
    </citation>
    <scope>NUCLEOTIDE SEQUENCE</scope>
    <source>
        <strain evidence="3">CBS432</strain>
    </source>
</reference>
<organism evidence="3">
    <name type="scientific">Saccharomyces paradoxus</name>
    <name type="common">Yeast</name>
    <name type="synonym">Saccharomyces douglasii</name>
    <dbReference type="NCBI Taxonomy" id="27291"/>
    <lineage>
        <taxon>Eukaryota</taxon>
        <taxon>Fungi</taxon>
        <taxon>Dikarya</taxon>
        <taxon>Ascomycota</taxon>
        <taxon>Saccharomycotina</taxon>
        <taxon>Saccharomycetes</taxon>
        <taxon>Saccharomycetales</taxon>
        <taxon>Saccharomycetaceae</taxon>
        <taxon>Saccharomyces</taxon>
    </lineage>
</organism>
<dbReference type="AlphaFoldDB" id="A0A8B8UQR1"/>
<dbReference type="GeneID" id="54630346"/>
<name>A0A8B8UQR1_SACPA</name>
<keyword evidence="1" id="KW-0732">Signal</keyword>
<evidence type="ECO:0000259" key="2">
    <source>
        <dbReference type="Pfam" id="PF20521"/>
    </source>
</evidence>
<dbReference type="VEuPathDB" id="FungiDB:SPAR_F00800"/>
<reference evidence="3" key="4">
    <citation type="submission" date="2025-08" db="UniProtKB">
        <authorList>
            <consortium name="RefSeq"/>
        </authorList>
    </citation>
    <scope>IDENTIFICATION</scope>
    <source>
        <strain evidence="3">CBS432</strain>
    </source>
</reference>
<gene>
    <name evidence="3" type="primary">CSS2</name>
    <name evidence="3" type="ORF">SPAR_F00800</name>
</gene>
<feature type="domain" description="Secreted protein CSS2 C-terminal" evidence="2">
    <location>
        <begin position="128"/>
        <end position="205"/>
    </location>
</feature>
<evidence type="ECO:0000256" key="1">
    <source>
        <dbReference type="SAM" id="SignalP"/>
    </source>
</evidence>
<dbReference type="OrthoDB" id="4067243at2759"/>
<reference evidence="3" key="3">
    <citation type="submission" date="2025-07" db="EMBL/GenBank/DDBJ databases">
        <authorList>
            <consortium name="NCBI Genome Project"/>
        </authorList>
    </citation>
    <scope>NUCLEOTIDE SEQUENCE</scope>
    <source>
        <strain evidence="3">CBS432</strain>
    </source>
</reference>